<dbReference type="InterPro" id="IPR029058">
    <property type="entry name" value="AB_hydrolase_fold"/>
</dbReference>
<evidence type="ECO:0000256" key="2">
    <source>
        <dbReference type="ARBA" id="ARBA00022490"/>
    </source>
</evidence>
<comment type="caution">
    <text evidence="4">The sequence shown here is derived from an EMBL/GenBank/DDBJ whole genome shotgun (WGS) entry which is preliminary data.</text>
</comment>
<name>A0AAD8LX21_9APIA</name>
<dbReference type="EMBL" id="JAUIZM010000027">
    <property type="protein sequence ID" value="KAK1351752.1"/>
    <property type="molecule type" value="Genomic_DNA"/>
</dbReference>
<dbReference type="InterPro" id="IPR002925">
    <property type="entry name" value="Dienelactn_hydro"/>
</dbReference>
<dbReference type="Pfam" id="PF01738">
    <property type="entry name" value="DLH"/>
    <property type="match status" value="1"/>
</dbReference>
<dbReference type="AlphaFoldDB" id="A0AAD8LX21"/>
<organism evidence="4 5">
    <name type="scientific">Heracleum sosnowskyi</name>
    <dbReference type="NCBI Taxonomy" id="360622"/>
    <lineage>
        <taxon>Eukaryota</taxon>
        <taxon>Viridiplantae</taxon>
        <taxon>Streptophyta</taxon>
        <taxon>Embryophyta</taxon>
        <taxon>Tracheophyta</taxon>
        <taxon>Spermatophyta</taxon>
        <taxon>Magnoliopsida</taxon>
        <taxon>eudicotyledons</taxon>
        <taxon>Gunneridae</taxon>
        <taxon>Pentapetalae</taxon>
        <taxon>asterids</taxon>
        <taxon>campanulids</taxon>
        <taxon>Apiales</taxon>
        <taxon>Apiaceae</taxon>
        <taxon>Apioideae</taxon>
        <taxon>apioid superclade</taxon>
        <taxon>Tordylieae</taxon>
        <taxon>Tordyliinae</taxon>
        <taxon>Heracleum</taxon>
    </lineage>
</organism>
<sequence length="240" mass="26038">MSGPQCCENPPNLNSSCVTTGSVEELGGLKCYVVGSPDSQIAVLLVCDIFGYEAPRLRALADKVSAAGFYVVVPDFMHGDPYVPEDSERPLGVWIKDHGAEQGFDEAKPIVEAIKSKGVSKIGAAGFCWGAKVAVELSKDSLVQAAVILHPSFVTVDDIQGVKVPISILGAELDQMSPPELLKQFEEVLDKKPEVDGFVKIFPGVVHGWSIRHKDEDEVSSKCAKEACQDMLDWFIKYLK</sequence>
<dbReference type="SUPFAM" id="SSF53474">
    <property type="entry name" value="alpha/beta-Hydrolases"/>
    <property type="match status" value="1"/>
</dbReference>
<dbReference type="GO" id="GO:0016787">
    <property type="term" value="F:hydrolase activity"/>
    <property type="evidence" value="ECO:0007669"/>
    <property type="project" value="InterPro"/>
</dbReference>
<reference evidence="4" key="1">
    <citation type="submission" date="2023-02" db="EMBL/GenBank/DDBJ databases">
        <title>Genome of toxic invasive species Heracleum sosnowskyi carries increased number of genes despite the absence of recent whole-genome duplications.</title>
        <authorList>
            <person name="Schelkunov M."/>
            <person name="Shtratnikova V."/>
            <person name="Makarenko M."/>
            <person name="Klepikova A."/>
            <person name="Omelchenko D."/>
            <person name="Novikova G."/>
            <person name="Obukhova E."/>
            <person name="Bogdanov V."/>
            <person name="Penin A."/>
            <person name="Logacheva M."/>
        </authorList>
    </citation>
    <scope>NUCLEOTIDE SEQUENCE</scope>
    <source>
        <strain evidence="4">Hsosn_3</strain>
        <tissue evidence="4">Leaf</tissue>
    </source>
</reference>
<proteinExistence type="predicted"/>
<evidence type="ECO:0000256" key="1">
    <source>
        <dbReference type="ARBA" id="ARBA00004496"/>
    </source>
</evidence>
<keyword evidence="5" id="KW-1185">Reference proteome</keyword>
<reference evidence="4" key="2">
    <citation type="submission" date="2023-05" db="EMBL/GenBank/DDBJ databases">
        <authorList>
            <person name="Schelkunov M.I."/>
        </authorList>
    </citation>
    <scope>NUCLEOTIDE SEQUENCE</scope>
    <source>
        <strain evidence="4">Hsosn_3</strain>
        <tissue evidence="4">Leaf</tissue>
    </source>
</reference>
<dbReference type="FunFam" id="3.40.50.1820:FF:000178">
    <property type="entry name" value="Carboxymethylenebutenolidase homolog"/>
    <property type="match status" value="1"/>
</dbReference>
<dbReference type="PANTHER" id="PTHR17630">
    <property type="entry name" value="DIENELACTONE HYDROLASE"/>
    <property type="match status" value="1"/>
</dbReference>
<evidence type="ECO:0000313" key="5">
    <source>
        <dbReference type="Proteomes" id="UP001237642"/>
    </source>
</evidence>
<dbReference type="Proteomes" id="UP001237642">
    <property type="component" value="Unassembled WGS sequence"/>
</dbReference>
<feature type="domain" description="Dienelactone hydrolase" evidence="3">
    <location>
        <begin position="32"/>
        <end position="238"/>
    </location>
</feature>
<gene>
    <name evidence="4" type="ORF">POM88_054035</name>
</gene>
<dbReference type="GO" id="GO:0005737">
    <property type="term" value="C:cytoplasm"/>
    <property type="evidence" value="ECO:0007669"/>
    <property type="project" value="UniProtKB-SubCell"/>
</dbReference>
<accession>A0AAD8LX21</accession>
<dbReference type="PANTHER" id="PTHR17630:SF97">
    <property type="entry name" value="ENDO-1,31,4-BETA-D-GLUCANASE-LIKE"/>
    <property type="match status" value="1"/>
</dbReference>
<comment type="subcellular location">
    <subcellularLocation>
        <location evidence="1">Cytoplasm</location>
    </subcellularLocation>
</comment>
<keyword evidence="2" id="KW-0963">Cytoplasm</keyword>
<evidence type="ECO:0000259" key="3">
    <source>
        <dbReference type="Pfam" id="PF01738"/>
    </source>
</evidence>
<dbReference type="Gene3D" id="3.40.50.1820">
    <property type="entry name" value="alpha/beta hydrolase"/>
    <property type="match status" value="1"/>
</dbReference>
<evidence type="ECO:0000313" key="4">
    <source>
        <dbReference type="EMBL" id="KAK1351752.1"/>
    </source>
</evidence>
<protein>
    <submittedName>
        <fullName evidence="4">Endo-1,31,4-beta-D-glucanase-like</fullName>
    </submittedName>
</protein>